<proteinExistence type="predicted"/>
<dbReference type="AlphaFoldDB" id="A0A6G1E8W6"/>
<evidence type="ECO:0000313" key="2">
    <source>
        <dbReference type="EMBL" id="KAF0921220.1"/>
    </source>
</evidence>
<dbReference type="Proteomes" id="UP000479710">
    <property type="component" value="Unassembled WGS sequence"/>
</dbReference>
<name>A0A6G1E8W6_9ORYZ</name>
<reference evidence="2 3" key="1">
    <citation type="submission" date="2019-11" db="EMBL/GenBank/DDBJ databases">
        <title>Whole genome sequence of Oryza granulata.</title>
        <authorList>
            <person name="Li W."/>
        </authorList>
    </citation>
    <scope>NUCLEOTIDE SEQUENCE [LARGE SCALE GENOMIC DNA]</scope>
    <source>
        <strain evidence="3">cv. Menghai</strain>
        <tissue evidence="2">Leaf</tissue>
    </source>
</reference>
<sequence>GSENGDGPAGQEEARRVNGPLVRGWPCRALVQWLLERLSMRQATGKDGGRLGMRRGEAGETDAGSMAVAGDGHGRVGS</sequence>
<dbReference type="EMBL" id="SPHZ02000005">
    <property type="protein sequence ID" value="KAF0921220.1"/>
    <property type="molecule type" value="Genomic_DNA"/>
</dbReference>
<accession>A0A6G1E8W6</accession>
<protein>
    <submittedName>
        <fullName evidence="2">Uncharacterized protein</fullName>
    </submittedName>
</protein>
<feature type="region of interest" description="Disordered" evidence="1">
    <location>
        <begin position="45"/>
        <end position="78"/>
    </location>
</feature>
<organism evidence="2 3">
    <name type="scientific">Oryza meyeriana var. granulata</name>
    <dbReference type="NCBI Taxonomy" id="110450"/>
    <lineage>
        <taxon>Eukaryota</taxon>
        <taxon>Viridiplantae</taxon>
        <taxon>Streptophyta</taxon>
        <taxon>Embryophyta</taxon>
        <taxon>Tracheophyta</taxon>
        <taxon>Spermatophyta</taxon>
        <taxon>Magnoliopsida</taxon>
        <taxon>Liliopsida</taxon>
        <taxon>Poales</taxon>
        <taxon>Poaceae</taxon>
        <taxon>BOP clade</taxon>
        <taxon>Oryzoideae</taxon>
        <taxon>Oryzeae</taxon>
        <taxon>Oryzinae</taxon>
        <taxon>Oryza</taxon>
        <taxon>Oryza meyeriana</taxon>
    </lineage>
</organism>
<evidence type="ECO:0000313" key="3">
    <source>
        <dbReference type="Proteomes" id="UP000479710"/>
    </source>
</evidence>
<gene>
    <name evidence="2" type="ORF">E2562_039325</name>
</gene>
<comment type="caution">
    <text evidence="2">The sequence shown here is derived from an EMBL/GenBank/DDBJ whole genome shotgun (WGS) entry which is preliminary data.</text>
</comment>
<feature type="non-terminal residue" evidence="2">
    <location>
        <position position="1"/>
    </location>
</feature>
<evidence type="ECO:0000256" key="1">
    <source>
        <dbReference type="SAM" id="MobiDB-lite"/>
    </source>
</evidence>
<keyword evidence="3" id="KW-1185">Reference proteome</keyword>